<dbReference type="GO" id="GO:0005576">
    <property type="term" value="C:extracellular region"/>
    <property type="evidence" value="ECO:0007669"/>
    <property type="project" value="TreeGrafter"/>
</dbReference>
<gene>
    <name evidence="4" type="ORF">L207DRAFT_587822</name>
</gene>
<dbReference type="GO" id="GO:0042546">
    <property type="term" value="P:cell wall biogenesis"/>
    <property type="evidence" value="ECO:0007669"/>
    <property type="project" value="InterPro"/>
</dbReference>
<keyword evidence="2" id="KW-0472">Membrane</keyword>
<feature type="signal peptide" evidence="3">
    <location>
        <begin position="1"/>
        <end position="18"/>
    </location>
</feature>
<sequence>MLSKLLFFSSLQWLPTAAQVYFNQPTAGEIINGGVPFIVSCTDSYTAPYFSQMTNFSLLLLAGTYSSPVTLYAWNLSNTSPSTVSNSVTFPPSIGPSAASAYFLGIKGSILANTSISITYFSPQFTLHNMTGDTSLIPYIPVTTPTITSLVVGGTTIPVTETASPGRMIMCSSSDGSVQEIGETGGNGPVLDRNCEVEALNYLEVLVTQVRTVTAFQAPIVTTPPAFAAFSTLLAAFTPSSSESSSSPSATASGQSPTSTSSNTNIAATNTTNAQNPKMVEMLIFGGITLATVIILFFIWMKYGRRRYAHGGCEHRGCDCSGMTKMWDNVSRPILYGKVKLDTEKGGLVTVWRKERESEESQGSRELDSSGVRRELESSEGNSELSARATETEAAAERPRRSIAPERRATSTSDRRSRRTILAELEGDTGVDTPELPTPDFKRQMIDPIPVPQIDKRAVVVGKCEQGMVVRGREAAVIVAVSKRKRSDSGATATIQQSGDLLHIPPKEAPDACEEFLRTKRQEQVGVLADATRIRMIRKESYVLRKSEENEEREKREVTEGESCASPVVSPCEHFVSISS</sequence>
<feature type="chain" id="PRO_5014329623" evidence="3">
    <location>
        <begin position="19"/>
        <end position="580"/>
    </location>
</feature>
<evidence type="ECO:0000256" key="1">
    <source>
        <dbReference type="SAM" id="MobiDB-lite"/>
    </source>
</evidence>
<dbReference type="InterPro" id="IPR045328">
    <property type="entry name" value="Kre9/Knh1"/>
</dbReference>
<feature type="compositionally biased region" description="Low complexity" evidence="1">
    <location>
        <begin position="379"/>
        <end position="393"/>
    </location>
</feature>
<feature type="compositionally biased region" description="Basic and acidic residues" evidence="1">
    <location>
        <begin position="354"/>
        <end position="377"/>
    </location>
</feature>
<evidence type="ECO:0000256" key="2">
    <source>
        <dbReference type="SAM" id="Phobius"/>
    </source>
</evidence>
<evidence type="ECO:0000313" key="4">
    <source>
        <dbReference type="EMBL" id="PMD35521.1"/>
    </source>
</evidence>
<protein>
    <submittedName>
        <fullName evidence="4">Uncharacterized protein</fullName>
    </submittedName>
</protein>
<dbReference type="GO" id="GO:0006078">
    <property type="term" value="P:(1-&gt;6)-beta-D-glucan biosynthetic process"/>
    <property type="evidence" value="ECO:0007669"/>
    <property type="project" value="InterPro"/>
</dbReference>
<keyword evidence="3" id="KW-0732">Signal</keyword>
<name>A0A2J6RAJ3_HYAVF</name>
<dbReference type="OrthoDB" id="3496699at2759"/>
<feature type="compositionally biased region" description="Basic and acidic residues" evidence="1">
    <location>
        <begin position="395"/>
        <end position="415"/>
    </location>
</feature>
<dbReference type="PANTHER" id="PTHR28154">
    <property type="entry name" value="CELL WALL SYNTHESIS PROTEIN KNH1-RELATED"/>
    <property type="match status" value="1"/>
</dbReference>
<keyword evidence="5" id="KW-1185">Reference proteome</keyword>
<reference evidence="4 5" key="1">
    <citation type="submission" date="2016-04" db="EMBL/GenBank/DDBJ databases">
        <title>A degradative enzymes factory behind the ericoid mycorrhizal symbiosis.</title>
        <authorList>
            <consortium name="DOE Joint Genome Institute"/>
            <person name="Martino E."/>
            <person name="Morin E."/>
            <person name="Grelet G."/>
            <person name="Kuo A."/>
            <person name="Kohler A."/>
            <person name="Daghino S."/>
            <person name="Barry K."/>
            <person name="Choi C."/>
            <person name="Cichocki N."/>
            <person name="Clum A."/>
            <person name="Copeland A."/>
            <person name="Hainaut M."/>
            <person name="Haridas S."/>
            <person name="Labutti K."/>
            <person name="Lindquist E."/>
            <person name="Lipzen A."/>
            <person name="Khouja H.-R."/>
            <person name="Murat C."/>
            <person name="Ohm R."/>
            <person name="Olson A."/>
            <person name="Spatafora J."/>
            <person name="Veneault-Fourrey C."/>
            <person name="Henrissat B."/>
            <person name="Grigoriev I."/>
            <person name="Martin F."/>
            <person name="Perotto S."/>
        </authorList>
    </citation>
    <scope>NUCLEOTIDE SEQUENCE [LARGE SCALE GENOMIC DNA]</scope>
    <source>
        <strain evidence="4 5">F</strain>
    </source>
</reference>
<feature type="region of interest" description="Disordered" evidence="1">
    <location>
        <begin position="241"/>
        <end position="270"/>
    </location>
</feature>
<proteinExistence type="predicted"/>
<accession>A0A2J6RAJ3</accession>
<feature type="region of interest" description="Disordered" evidence="1">
    <location>
        <begin position="354"/>
        <end position="441"/>
    </location>
</feature>
<dbReference type="EMBL" id="KZ613952">
    <property type="protein sequence ID" value="PMD35521.1"/>
    <property type="molecule type" value="Genomic_DNA"/>
</dbReference>
<evidence type="ECO:0000313" key="5">
    <source>
        <dbReference type="Proteomes" id="UP000235786"/>
    </source>
</evidence>
<keyword evidence="2" id="KW-0812">Transmembrane</keyword>
<feature type="transmembrane region" description="Helical" evidence="2">
    <location>
        <begin position="282"/>
        <end position="301"/>
    </location>
</feature>
<evidence type="ECO:0000256" key="3">
    <source>
        <dbReference type="SAM" id="SignalP"/>
    </source>
</evidence>
<dbReference type="PANTHER" id="PTHR28154:SF1">
    <property type="entry name" value="CELL WALL SYNTHESIS PROTEIN KNH1-RELATED"/>
    <property type="match status" value="1"/>
</dbReference>
<keyword evidence="2" id="KW-1133">Transmembrane helix</keyword>
<dbReference type="GO" id="GO:0031505">
    <property type="term" value="P:fungal-type cell wall organization"/>
    <property type="evidence" value="ECO:0007669"/>
    <property type="project" value="TreeGrafter"/>
</dbReference>
<dbReference type="AlphaFoldDB" id="A0A2J6RAJ3"/>
<organism evidence="4 5">
    <name type="scientific">Hyaloscypha variabilis (strain UAMH 11265 / GT02V1 / F)</name>
    <name type="common">Meliniomyces variabilis</name>
    <dbReference type="NCBI Taxonomy" id="1149755"/>
    <lineage>
        <taxon>Eukaryota</taxon>
        <taxon>Fungi</taxon>
        <taxon>Dikarya</taxon>
        <taxon>Ascomycota</taxon>
        <taxon>Pezizomycotina</taxon>
        <taxon>Leotiomycetes</taxon>
        <taxon>Helotiales</taxon>
        <taxon>Hyaloscyphaceae</taxon>
        <taxon>Hyaloscypha</taxon>
        <taxon>Hyaloscypha variabilis</taxon>
    </lineage>
</organism>
<dbReference type="Proteomes" id="UP000235786">
    <property type="component" value="Unassembled WGS sequence"/>
</dbReference>